<organism evidence="2 3">
    <name type="scientific">Kingdonia uniflora</name>
    <dbReference type="NCBI Taxonomy" id="39325"/>
    <lineage>
        <taxon>Eukaryota</taxon>
        <taxon>Viridiplantae</taxon>
        <taxon>Streptophyta</taxon>
        <taxon>Embryophyta</taxon>
        <taxon>Tracheophyta</taxon>
        <taxon>Spermatophyta</taxon>
        <taxon>Magnoliopsida</taxon>
        <taxon>Ranunculales</taxon>
        <taxon>Circaeasteraceae</taxon>
        <taxon>Kingdonia</taxon>
    </lineage>
</organism>
<gene>
    <name evidence="2" type="ORF">GIB67_010593</name>
</gene>
<evidence type="ECO:0000256" key="1">
    <source>
        <dbReference type="SAM" id="MobiDB-lite"/>
    </source>
</evidence>
<reference evidence="2 3" key="1">
    <citation type="journal article" date="2020" name="IScience">
        <title>Genome Sequencing of the Endangered Kingdonia uniflora (Circaeasteraceae, Ranunculales) Reveals Potential Mechanisms of Evolutionary Specialization.</title>
        <authorList>
            <person name="Sun Y."/>
            <person name="Deng T."/>
            <person name="Zhang A."/>
            <person name="Moore M.J."/>
            <person name="Landis J.B."/>
            <person name="Lin N."/>
            <person name="Zhang H."/>
            <person name="Zhang X."/>
            <person name="Huang J."/>
            <person name="Zhang X."/>
            <person name="Sun H."/>
            <person name="Wang H."/>
        </authorList>
    </citation>
    <scope>NUCLEOTIDE SEQUENCE [LARGE SCALE GENOMIC DNA]</scope>
    <source>
        <strain evidence="2">TB1705</strain>
        <tissue evidence="2">Leaf</tissue>
    </source>
</reference>
<sequence length="56" mass="6559">ESKDSPHEQPSRRQILAQSFTIVSQQSNKKRQKQRKTKITKSKHKILQTSTQQAQQ</sequence>
<dbReference type="AlphaFoldDB" id="A0A7J7MAY4"/>
<dbReference type="EMBL" id="JACGCM010001659">
    <property type="protein sequence ID" value="KAF6152019.1"/>
    <property type="molecule type" value="Genomic_DNA"/>
</dbReference>
<dbReference type="Proteomes" id="UP000541444">
    <property type="component" value="Unassembled WGS sequence"/>
</dbReference>
<comment type="caution">
    <text evidence="2">The sequence shown here is derived from an EMBL/GenBank/DDBJ whole genome shotgun (WGS) entry which is preliminary data.</text>
</comment>
<feature type="region of interest" description="Disordered" evidence="1">
    <location>
        <begin position="1"/>
        <end position="56"/>
    </location>
</feature>
<feature type="compositionally biased region" description="Polar residues" evidence="1">
    <location>
        <begin position="47"/>
        <end position="56"/>
    </location>
</feature>
<feature type="non-terminal residue" evidence="2">
    <location>
        <position position="1"/>
    </location>
</feature>
<proteinExistence type="predicted"/>
<name>A0A7J7MAY4_9MAGN</name>
<keyword evidence="3" id="KW-1185">Reference proteome</keyword>
<feature type="compositionally biased region" description="Basic residues" evidence="1">
    <location>
        <begin position="28"/>
        <end position="46"/>
    </location>
</feature>
<feature type="compositionally biased region" description="Basic and acidic residues" evidence="1">
    <location>
        <begin position="1"/>
        <end position="11"/>
    </location>
</feature>
<evidence type="ECO:0000313" key="3">
    <source>
        <dbReference type="Proteomes" id="UP000541444"/>
    </source>
</evidence>
<evidence type="ECO:0000313" key="2">
    <source>
        <dbReference type="EMBL" id="KAF6152019.1"/>
    </source>
</evidence>
<accession>A0A7J7MAY4</accession>
<protein>
    <submittedName>
        <fullName evidence="2">Uncharacterized protein</fullName>
    </submittedName>
</protein>